<organism evidence="2 3">
    <name type="scientific">Alteromonas marina</name>
    <dbReference type="NCBI Taxonomy" id="203795"/>
    <lineage>
        <taxon>Bacteria</taxon>
        <taxon>Pseudomonadati</taxon>
        <taxon>Pseudomonadota</taxon>
        <taxon>Gammaproteobacteria</taxon>
        <taxon>Alteromonadales</taxon>
        <taxon>Alteromonadaceae</taxon>
        <taxon>Alteromonas/Salinimonas group</taxon>
        <taxon>Alteromonas</taxon>
    </lineage>
</organism>
<dbReference type="PANTHER" id="PTHR36836:SF1">
    <property type="entry name" value="COLANIC ACID BIOSYNTHESIS PROTEIN WCAK"/>
    <property type="match status" value="1"/>
</dbReference>
<evidence type="ECO:0000313" key="3">
    <source>
        <dbReference type="Proteomes" id="UP000031197"/>
    </source>
</evidence>
<dbReference type="InterPro" id="IPR007345">
    <property type="entry name" value="Polysacch_pyruvyl_Trfase"/>
</dbReference>
<dbReference type="EMBL" id="JWLW01000067">
    <property type="protein sequence ID" value="KHT44120.1"/>
    <property type="molecule type" value="Genomic_DNA"/>
</dbReference>
<gene>
    <name evidence="2" type="ORF">RJ41_17940</name>
</gene>
<dbReference type="AlphaFoldDB" id="A0A0B3XXJ2"/>
<feature type="domain" description="Polysaccharide pyruvyl transferase" evidence="1">
    <location>
        <begin position="12"/>
        <end position="315"/>
    </location>
</feature>
<evidence type="ECO:0000259" key="1">
    <source>
        <dbReference type="Pfam" id="PF04230"/>
    </source>
</evidence>
<proteinExistence type="predicted"/>
<sequence>MIIELRGLQFVNKGAELMLRAILQKLPECGVEYKLAMRHSEKSPKDKVDAIGALRKVTLQKNILNLNFVTYIMPKFIRNFIMKKFGVVFEADIDIVLDGSGFAYGDQWSSMAIQQLCLEINRLNKHGKKYIFLPQALGPFSRDKDKEALANSLPKAELIFAREKESVKNLEAILASTQNVHHFPDFTNIVKGNLPNYYSNGNRKFLIIPNNKMLSSKNNNSEWSDRYVNILVASGKHALSKGYEVAILNHEGIKDDNICKQIQAALDQDIEIIRESDPLKVKGIIGASRALICSRFHGCVSALSQGVPVIGTSWSFKYEQLYSEYGQRHRLVGSDISENKLANLVEEALDEGQMELSEEALEYKKQSMQMWDLVFTAIKNANLSVK</sequence>
<dbReference type="Proteomes" id="UP000031197">
    <property type="component" value="Unassembled WGS sequence"/>
</dbReference>
<dbReference type="RefSeq" id="WP_039223770.1">
    <property type="nucleotide sequence ID" value="NZ_JWLW01000067.1"/>
</dbReference>
<reference evidence="2 3" key="1">
    <citation type="submission" date="2014-12" db="EMBL/GenBank/DDBJ databases">
        <title>Genome sequencing of Alteromonas marina AD001.</title>
        <authorList>
            <person name="Adrian T.G.S."/>
            <person name="Chan K.G."/>
        </authorList>
    </citation>
    <scope>NUCLEOTIDE SEQUENCE [LARGE SCALE GENOMIC DNA]</scope>
    <source>
        <strain evidence="2 3">AD001</strain>
    </source>
</reference>
<accession>A0A0B3XXJ2</accession>
<name>A0A0B3XXJ2_9ALTE</name>
<dbReference type="Pfam" id="PF04230">
    <property type="entry name" value="PS_pyruv_trans"/>
    <property type="match status" value="1"/>
</dbReference>
<dbReference type="PANTHER" id="PTHR36836">
    <property type="entry name" value="COLANIC ACID BIOSYNTHESIS PROTEIN WCAK"/>
    <property type="match status" value="1"/>
</dbReference>
<dbReference type="OrthoDB" id="6058856at2"/>
<protein>
    <recommendedName>
        <fullName evidence="1">Polysaccharide pyruvyl transferase domain-containing protein</fullName>
    </recommendedName>
</protein>
<keyword evidence="3" id="KW-1185">Reference proteome</keyword>
<comment type="caution">
    <text evidence="2">The sequence shown here is derived from an EMBL/GenBank/DDBJ whole genome shotgun (WGS) entry which is preliminary data.</text>
</comment>
<evidence type="ECO:0000313" key="2">
    <source>
        <dbReference type="EMBL" id="KHT44120.1"/>
    </source>
</evidence>